<proteinExistence type="inferred from homology"/>
<dbReference type="InterPro" id="IPR023346">
    <property type="entry name" value="Lysozyme-like_dom_sf"/>
</dbReference>
<dbReference type="EMBL" id="JBBBNY010000003">
    <property type="protein sequence ID" value="MEI7036455.1"/>
    <property type="molecule type" value="Genomic_DNA"/>
</dbReference>
<evidence type="ECO:0000313" key="4">
    <source>
        <dbReference type="EMBL" id="MEI7036455.1"/>
    </source>
</evidence>
<name>A0ABU8JAY3_9GAMM</name>
<keyword evidence="2" id="KW-0472">Membrane</keyword>
<dbReference type="SUPFAM" id="SSF53955">
    <property type="entry name" value="Lysozyme-like"/>
    <property type="match status" value="1"/>
</dbReference>
<keyword evidence="5" id="KW-1185">Reference proteome</keyword>
<dbReference type="PANTHER" id="PTHR37423:SF2">
    <property type="entry name" value="MEMBRANE-BOUND LYTIC MUREIN TRANSGLYCOSYLASE C"/>
    <property type="match status" value="1"/>
</dbReference>
<protein>
    <submittedName>
        <fullName evidence="4">Transglycosylase SLT domain-containing protein</fullName>
    </submittedName>
</protein>
<comment type="caution">
    <text evidence="4">The sequence shown here is derived from an EMBL/GenBank/DDBJ whole genome shotgun (WGS) entry which is preliminary data.</text>
</comment>
<keyword evidence="2" id="KW-1133">Transmembrane helix</keyword>
<organism evidence="4 5">
    <name type="scientific">Fulvimonas yonginensis</name>
    <dbReference type="NCBI Taxonomy" id="1495200"/>
    <lineage>
        <taxon>Bacteria</taxon>
        <taxon>Pseudomonadati</taxon>
        <taxon>Pseudomonadota</taxon>
        <taxon>Gammaproteobacteria</taxon>
        <taxon>Lysobacterales</taxon>
        <taxon>Rhodanobacteraceae</taxon>
        <taxon>Fulvimonas</taxon>
    </lineage>
</organism>
<evidence type="ECO:0000256" key="1">
    <source>
        <dbReference type="ARBA" id="ARBA00007734"/>
    </source>
</evidence>
<dbReference type="Proteomes" id="UP001381174">
    <property type="component" value="Unassembled WGS sequence"/>
</dbReference>
<accession>A0ABU8JAY3</accession>
<comment type="similarity">
    <text evidence="1">Belongs to the transglycosylase Slt family.</text>
</comment>
<feature type="domain" description="Transglycosylase SLT" evidence="3">
    <location>
        <begin position="97"/>
        <end position="197"/>
    </location>
</feature>
<dbReference type="Gene3D" id="1.10.530.10">
    <property type="match status" value="1"/>
</dbReference>
<sequence length="253" mass="27387">MSLLGLVLGMLGIGWMFCAVLPVVPYAWPSRRASSLLGGLLFLIGVVLVFASPAEAATPASVSPVVRPTVAVPEVSAMYRRWVEQAVAEEWGVDGSPARLAAQLHQESSWNPKAHSPVGAEGLAQFMPGTARWIAQRFPDRLGGFDPWDPQQAALAAAIYDAWLADRNPGASQCSTWSFALSAYNGGEGNLRQEQALAVRAGRDRRRWAGNVADMRARSQAAWRENRAYVRRILMVLEPAYIDAGWAGQAVCA</sequence>
<evidence type="ECO:0000313" key="5">
    <source>
        <dbReference type="Proteomes" id="UP001381174"/>
    </source>
</evidence>
<keyword evidence="2" id="KW-0812">Transmembrane</keyword>
<evidence type="ECO:0000256" key="2">
    <source>
        <dbReference type="SAM" id="Phobius"/>
    </source>
</evidence>
<reference evidence="4 5" key="1">
    <citation type="journal article" date="2014" name="Int. J. Syst. Evol. Microbiol.">
        <title>Fulvimonas yonginensis sp. nov., isolated from greenhouse soil, and emended description of the genus Fulvimonas.</title>
        <authorList>
            <person name="Ahn J.H."/>
            <person name="Kim S.J."/>
            <person name="Weon H.Y."/>
            <person name="Hong S.B."/>
            <person name="Seok S.J."/>
            <person name="Kwon S.W."/>
        </authorList>
    </citation>
    <scope>NUCLEOTIDE SEQUENCE [LARGE SCALE GENOMIC DNA]</scope>
    <source>
        <strain evidence="4 5">KACC 16952</strain>
    </source>
</reference>
<feature type="transmembrane region" description="Helical" evidence="2">
    <location>
        <begin position="35"/>
        <end position="54"/>
    </location>
</feature>
<gene>
    <name evidence="4" type="ORF">WAT24_06770</name>
</gene>
<dbReference type="InterPro" id="IPR008258">
    <property type="entry name" value="Transglycosylase_SLT_dom_1"/>
</dbReference>
<evidence type="ECO:0000259" key="3">
    <source>
        <dbReference type="Pfam" id="PF01464"/>
    </source>
</evidence>
<feature type="transmembrane region" description="Helical" evidence="2">
    <location>
        <begin position="6"/>
        <end position="28"/>
    </location>
</feature>
<dbReference type="PANTHER" id="PTHR37423">
    <property type="entry name" value="SOLUBLE LYTIC MUREIN TRANSGLYCOSYLASE-RELATED"/>
    <property type="match status" value="1"/>
</dbReference>
<dbReference type="Pfam" id="PF01464">
    <property type="entry name" value="SLT"/>
    <property type="match status" value="1"/>
</dbReference>
<dbReference type="RefSeq" id="WP_336807071.1">
    <property type="nucleotide sequence ID" value="NZ_JBBBNY010000003.1"/>
</dbReference>